<evidence type="ECO:0000259" key="2">
    <source>
        <dbReference type="Pfam" id="PF02517"/>
    </source>
</evidence>
<protein>
    <submittedName>
        <fullName evidence="3">Membrane protease YdiL (CAAX protease family)</fullName>
    </submittedName>
</protein>
<keyword evidence="1" id="KW-0472">Membrane</keyword>
<dbReference type="RefSeq" id="WP_307344391.1">
    <property type="nucleotide sequence ID" value="NZ_JAUSUD010000020.1"/>
</dbReference>
<dbReference type="Proteomes" id="UP001234495">
    <property type="component" value="Unassembled WGS sequence"/>
</dbReference>
<keyword evidence="4" id="KW-1185">Reference proteome</keyword>
<name>A0ABT9ZJC9_9BACI</name>
<feature type="transmembrane region" description="Helical" evidence="1">
    <location>
        <begin position="130"/>
        <end position="146"/>
    </location>
</feature>
<sequence length="202" mass="23352">MVIQQDEPKTTHKEFKLKDVLIGNLSLIVICLSVILVLVNQNVITIDEIFLKMNLLESACWVAIPSVFLLLFGAVLTKFIPAIYIDDTNKSYQYLPTGVLVIFMFFSALFEELLFRGVIQNLMDLGFQHDWLAIILTTMLFLAFHIQYYTKPIMLLNIMIPSLMFGWIYSATHNLLIPFIVHFILNVGTTLLFKYKILRLKE</sequence>
<dbReference type="GO" id="GO:0008233">
    <property type="term" value="F:peptidase activity"/>
    <property type="evidence" value="ECO:0007669"/>
    <property type="project" value="UniProtKB-KW"/>
</dbReference>
<evidence type="ECO:0000313" key="4">
    <source>
        <dbReference type="Proteomes" id="UP001234495"/>
    </source>
</evidence>
<dbReference type="EMBL" id="JAUSUD010000020">
    <property type="protein sequence ID" value="MDQ0232390.1"/>
    <property type="molecule type" value="Genomic_DNA"/>
</dbReference>
<keyword evidence="3" id="KW-0645">Protease</keyword>
<dbReference type="GO" id="GO:0006508">
    <property type="term" value="P:proteolysis"/>
    <property type="evidence" value="ECO:0007669"/>
    <property type="project" value="UniProtKB-KW"/>
</dbReference>
<dbReference type="InterPro" id="IPR003675">
    <property type="entry name" value="Rce1/LyrA-like_dom"/>
</dbReference>
<feature type="domain" description="CAAX prenyl protease 2/Lysostaphin resistance protein A-like" evidence="2">
    <location>
        <begin position="97"/>
        <end position="187"/>
    </location>
</feature>
<accession>A0ABT9ZJC9</accession>
<organism evidence="3 4">
    <name type="scientific">Metabacillus malikii</name>
    <dbReference type="NCBI Taxonomy" id="1504265"/>
    <lineage>
        <taxon>Bacteria</taxon>
        <taxon>Bacillati</taxon>
        <taxon>Bacillota</taxon>
        <taxon>Bacilli</taxon>
        <taxon>Bacillales</taxon>
        <taxon>Bacillaceae</taxon>
        <taxon>Metabacillus</taxon>
    </lineage>
</organism>
<feature type="transmembrane region" description="Helical" evidence="1">
    <location>
        <begin position="59"/>
        <end position="80"/>
    </location>
</feature>
<feature type="transmembrane region" description="Helical" evidence="1">
    <location>
        <begin position="20"/>
        <end position="39"/>
    </location>
</feature>
<keyword evidence="3" id="KW-0378">Hydrolase</keyword>
<keyword evidence="1" id="KW-1133">Transmembrane helix</keyword>
<proteinExistence type="predicted"/>
<reference evidence="3 4" key="1">
    <citation type="submission" date="2023-07" db="EMBL/GenBank/DDBJ databases">
        <title>Genomic Encyclopedia of Type Strains, Phase IV (KMG-IV): sequencing the most valuable type-strain genomes for metagenomic binning, comparative biology and taxonomic classification.</title>
        <authorList>
            <person name="Goeker M."/>
        </authorList>
    </citation>
    <scope>NUCLEOTIDE SEQUENCE [LARGE SCALE GENOMIC DNA]</scope>
    <source>
        <strain evidence="3 4">DSM 29005</strain>
    </source>
</reference>
<feature type="transmembrane region" description="Helical" evidence="1">
    <location>
        <begin position="92"/>
        <end position="110"/>
    </location>
</feature>
<dbReference type="Pfam" id="PF02517">
    <property type="entry name" value="Rce1-like"/>
    <property type="match status" value="1"/>
</dbReference>
<evidence type="ECO:0000256" key="1">
    <source>
        <dbReference type="SAM" id="Phobius"/>
    </source>
</evidence>
<comment type="caution">
    <text evidence="3">The sequence shown here is derived from an EMBL/GenBank/DDBJ whole genome shotgun (WGS) entry which is preliminary data.</text>
</comment>
<keyword evidence="1" id="KW-0812">Transmembrane</keyword>
<gene>
    <name evidence="3" type="ORF">J2S19_003700</name>
</gene>
<evidence type="ECO:0000313" key="3">
    <source>
        <dbReference type="EMBL" id="MDQ0232390.1"/>
    </source>
</evidence>